<protein>
    <submittedName>
        <fullName evidence="2">Uncharacterized protein</fullName>
    </submittedName>
</protein>
<reference evidence="2" key="1">
    <citation type="submission" date="2021-02" db="EMBL/GenBank/DDBJ databases">
        <authorList>
            <person name="Nowell W R."/>
        </authorList>
    </citation>
    <scope>NUCLEOTIDE SEQUENCE</scope>
</reference>
<proteinExistence type="predicted"/>
<keyword evidence="4" id="KW-1185">Reference proteome</keyword>
<comment type="caution">
    <text evidence="2">The sequence shown here is derived from an EMBL/GenBank/DDBJ whole genome shotgun (WGS) entry which is preliminary data.</text>
</comment>
<name>A0A815NP27_9BILA</name>
<evidence type="ECO:0000313" key="4">
    <source>
        <dbReference type="Proteomes" id="UP000663832"/>
    </source>
</evidence>
<dbReference type="Proteomes" id="UP000663877">
    <property type="component" value="Unassembled WGS sequence"/>
</dbReference>
<organism evidence="2 5">
    <name type="scientific">Adineta steineri</name>
    <dbReference type="NCBI Taxonomy" id="433720"/>
    <lineage>
        <taxon>Eukaryota</taxon>
        <taxon>Metazoa</taxon>
        <taxon>Spiralia</taxon>
        <taxon>Gnathifera</taxon>
        <taxon>Rotifera</taxon>
        <taxon>Eurotatoria</taxon>
        <taxon>Bdelloidea</taxon>
        <taxon>Adinetida</taxon>
        <taxon>Adinetidae</taxon>
        <taxon>Adineta</taxon>
    </lineage>
</organism>
<dbReference type="EMBL" id="CAJNOM010002087">
    <property type="protein sequence ID" value="CAF1626333.1"/>
    <property type="molecule type" value="Genomic_DNA"/>
</dbReference>
<sequence length="120" mass="14249">MHLFDKLRASLRRKPNKIELTLSEQIENLFNQSHRLVNDHRLQLLRLVYERRLQQFHALNVSLNDSKRLEFERSILNSLLAITSNLPPKSHSVFRRSSTFYKSMPLATSVHISKNKNLWQ</sequence>
<gene>
    <name evidence="2" type="ORF">BJG266_LOCUS39678</name>
    <name evidence="1" type="ORF">QVE165_LOCUS33006</name>
    <name evidence="3" type="ORF">QVE165_LOCUS56563</name>
</gene>
<dbReference type="EMBL" id="CAJNOM010000298">
    <property type="protein sequence ID" value="CAF1333138.1"/>
    <property type="molecule type" value="Genomic_DNA"/>
</dbReference>
<evidence type="ECO:0000313" key="5">
    <source>
        <dbReference type="Proteomes" id="UP000663877"/>
    </source>
</evidence>
<evidence type="ECO:0000313" key="1">
    <source>
        <dbReference type="EMBL" id="CAF1333138.1"/>
    </source>
</evidence>
<dbReference type="AlphaFoldDB" id="A0A815NP27"/>
<accession>A0A815NP27</accession>
<dbReference type="Proteomes" id="UP000663832">
    <property type="component" value="Unassembled WGS sequence"/>
</dbReference>
<dbReference type="EMBL" id="CAJNOI010001759">
    <property type="protein sequence ID" value="CAF1437153.1"/>
    <property type="molecule type" value="Genomic_DNA"/>
</dbReference>
<dbReference type="OrthoDB" id="10004772at2759"/>
<evidence type="ECO:0000313" key="2">
    <source>
        <dbReference type="EMBL" id="CAF1437153.1"/>
    </source>
</evidence>
<evidence type="ECO:0000313" key="3">
    <source>
        <dbReference type="EMBL" id="CAF1626333.1"/>
    </source>
</evidence>